<dbReference type="SUPFAM" id="SSF49854">
    <property type="entry name" value="Spermadhesin, CUB domain"/>
    <property type="match status" value="1"/>
</dbReference>
<dbReference type="CDD" id="cd00041">
    <property type="entry name" value="CUB"/>
    <property type="match status" value="1"/>
</dbReference>
<reference evidence="8" key="1">
    <citation type="journal article" date="2013" name="Genome Biol.">
        <title>Draft genome of the mountain pine beetle, Dendroctonus ponderosae Hopkins, a major forest pest.</title>
        <authorList>
            <person name="Keeling C.I."/>
            <person name="Yuen M.M."/>
            <person name="Liao N.Y."/>
            <person name="Docking T.R."/>
            <person name="Chan S.K."/>
            <person name="Taylor G.A."/>
            <person name="Palmquist D.L."/>
            <person name="Jackman S.D."/>
            <person name="Nguyen A."/>
            <person name="Li M."/>
            <person name="Henderson H."/>
            <person name="Janes J.K."/>
            <person name="Zhao Y."/>
            <person name="Pandoh P."/>
            <person name="Moore R."/>
            <person name="Sperling F.A."/>
            <person name="Huber D.P."/>
            <person name="Birol I."/>
            <person name="Jones S.J."/>
            <person name="Bohlmann J."/>
        </authorList>
    </citation>
    <scope>NUCLEOTIDE SEQUENCE</scope>
</reference>
<dbReference type="InterPro" id="IPR000859">
    <property type="entry name" value="CUB_dom"/>
</dbReference>
<reference evidence="7" key="2">
    <citation type="submission" date="2024-08" db="UniProtKB">
        <authorList>
            <consortium name="EnsemblMetazoa"/>
        </authorList>
    </citation>
    <scope>IDENTIFICATION</scope>
</reference>
<organism evidence="7 8">
    <name type="scientific">Dendroctonus ponderosae</name>
    <name type="common">Mountain pine beetle</name>
    <dbReference type="NCBI Taxonomy" id="77166"/>
    <lineage>
        <taxon>Eukaryota</taxon>
        <taxon>Metazoa</taxon>
        <taxon>Ecdysozoa</taxon>
        <taxon>Arthropoda</taxon>
        <taxon>Hexapoda</taxon>
        <taxon>Insecta</taxon>
        <taxon>Pterygota</taxon>
        <taxon>Neoptera</taxon>
        <taxon>Endopterygota</taxon>
        <taxon>Coleoptera</taxon>
        <taxon>Polyphaga</taxon>
        <taxon>Cucujiformia</taxon>
        <taxon>Curculionidae</taxon>
        <taxon>Scolytinae</taxon>
        <taxon>Dendroctonus</taxon>
    </lineage>
</organism>
<evidence type="ECO:0000259" key="6">
    <source>
        <dbReference type="PROSITE" id="PS01180"/>
    </source>
</evidence>
<keyword evidence="8" id="KW-1185">Reference proteome</keyword>
<keyword evidence="4" id="KW-0472">Membrane</keyword>
<comment type="caution">
    <text evidence="3">Lacks conserved residue(s) required for the propagation of feature annotation.</text>
</comment>
<sequence length="402" mass="44966">MFLWIVATLMIFVQSVISGYIEKVIVSGCETCQLMLSCRQLDSIIAILDVDFNSTEAGLAKKIHGTFPPDHPRDALNKRCSGLNYCSFILSEDSPGSEALGAGNLTIKYACVTRDRVNPYCNTKIQLNELRSSGIIHNPGYPRFYAGKRDCIWKIFATPYQKVKLKILDIALFDTRVLLQEDCKDTLEIKDSGQTIFSTCSQNDPPSEVISATESVEVVLTSRQLINPRRGVLIYYSSVGCLPVSAPKQAFLVFQNQSVASYSCCKGYVFPDTQTENRTIKCYGDSWNVSLPLLDCEKPEVSQAILLQNSVKIVETMASDLLAPILLMIILFALNGIVIFYIHKARKNDFRRRGSSNFDIPSQRRLYYGSIGNDTSSLRGKQLKSSMKNWALSLKLSNERLP</sequence>
<dbReference type="EnsemblMetazoa" id="XM_019904273.1">
    <property type="protein sequence ID" value="XP_019759832.1"/>
    <property type="gene ID" value="LOC109537501"/>
</dbReference>
<proteinExistence type="predicted"/>
<feature type="transmembrane region" description="Helical" evidence="4">
    <location>
        <begin position="321"/>
        <end position="343"/>
    </location>
</feature>
<dbReference type="InterPro" id="IPR035914">
    <property type="entry name" value="Sperma_CUB_dom_sf"/>
</dbReference>
<dbReference type="SMART" id="SM00042">
    <property type="entry name" value="CUB"/>
    <property type="match status" value="1"/>
</dbReference>
<protein>
    <recommendedName>
        <fullName evidence="6">CUB domain-containing protein</fullName>
    </recommendedName>
</protein>
<name>A0AAR5PG29_DENPD</name>
<evidence type="ECO:0000256" key="3">
    <source>
        <dbReference type="PROSITE-ProRule" id="PRU00059"/>
    </source>
</evidence>
<dbReference type="Proteomes" id="UP000019118">
    <property type="component" value="Unassembled WGS sequence"/>
</dbReference>
<keyword evidence="5" id="KW-0732">Signal</keyword>
<evidence type="ECO:0000313" key="8">
    <source>
        <dbReference type="Proteomes" id="UP000019118"/>
    </source>
</evidence>
<dbReference type="Pfam" id="PF00431">
    <property type="entry name" value="CUB"/>
    <property type="match status" value="1"/>
</dbReference>
<dbReference type="PANTHER" id="PTHR24251">
    <property type="entry name" value="OVOCHYMASE-RELATED"/>
    <property type="match status" value="1"/>
</dbReference>
<keyword evidence="2" id="KW-1015">Disulfide bond</keyword>
<keyword evidence="4" id="KW-0812">Transmembrane</keyword>
<evidence type="ECO:0000256" key="5">
    <source>
        <dbReference type="SAM" id="SignalP"/>
    </source>
</evidence>
<evidence type="ECO:0000256" key="2">
    <source>
        <dbReference type="ARBA" id="ARBA00023157"/>
    </source>
</evidence>
<dbReference type="AlphaFoldDB" id="A0AAR5PG29"/>
<evidence type="ECO:0000313" key="7">
    <source>
        <dbReference type="EnsemblMetazoa" id="XP_019759832.1"/>
    </source>
</evidence>
<feature type="signal peptide" evidence="5">
    <location>
        <begin position="1"/>
        <end position="18"/>
    </location>
</feature>
<accession>A0AAR5PG29</accession>
<dbReference type="Gene3D" id="2.60.120.290">
    <property type="entry name" value="Spermadhesin, CUB domain"/>
    <property type="match status" value="1"/>
</dbReference>
<evidence type="ECO:0000256" key="4">
    <source>
        <dbReference type="SAM" id="Phobius"/>
    </source>
</evidence>
<feature type="domain" description="CUB" evidence="6">
    <location>
        <begin position="121"/>
        <end position="239"/>
    </location>
</feature>
<keyword evidence="4" id="KW-1133">Transmembrane helix</keyword>
<dbReference type="PROSITE" id="PS01180">
    <property type="entry name" value="CUB"/>
    <property type="match status" value="1"/>
</dbReference>
<keyword evidence="1" id="KW-0677">Repeat</keyword>
<feature type="chain" id="PRO_5043961299" description="CUB domain-containing protein" evidence="5">
    <location>
        <begin position="19"/>
        <end position="402"/>
    </location>
</feature>
<evidence type="ECO:0000256" key="1">
    <source>
        <dbReference type="ARBA" id="ARBA00022737"/>
    </source>
</evidence>
<dbReference type="PANTHER" id="PTHR24251:SF37">
    <property type="entry name" value="CUB DOMAIN-CONTAINING PROTEIN"/>
    <property type="match status" value="1"/>
</dbReference>